<evidence type="ECO:0000313" key="8">
    <source>
        <dbReference type="Proteomes" id="UP000615446"/>
    </source>
</evidence>
<evidence type="ECO:0000313" key="7">
    <source>
        <dbReference type="EMBL" id="GES80070.1"/>
    </source>
</evidence>
<feature type="compositionally biased region" description="Low complexity" evidence="5">
    <location>
        <begin position="277"/>
        <end position="287"/>
    </location>
</feature>
<dbReference type="InterPro" id="IPR001245">
    <property type="entry name" value="Ser-Thr/Tyr_kinase_cat_dom"/>
</dbReference>
<dbReference type="PANTHER" id="PTHR44329">
    <property type="entry name" value="SERINE/THREONINE-PROTEIN KINASE TNNI3K-RELATED"/>
    <property type="match status" value="1"/>
</dbReference>
<keyword evidence="1" id="KW-0808">Transferase</keyword>
<dbReference type="InterPro" id="IPR000719">
    <property type="entry name" value="Prot_kinase_dom"/>
</dbReference>
<dbReference type="AlphaFoldDB" id="A0A8H3L6I4"/>
<evidence type="ECO:0000259" key="6">
    <source>
        <dbReference type="PROSITE" id="PS50011"/>
    </source>
</evidence>
<evidence type="ECO:0000256" key="4">
    <source>
        <dbReference type="ARBA" id="ARBA00022840"/>
    </source>
</evidence>
<dbReference type="Pfam" id="PF00069">
    <property type="entry name" value="Pkinase"/>
    <property type="match status" value="1"/>
</dbReference>
<dbReference type="Proteomes" id="UP000615446">
    <property type="component" value="Unassembled WGS sequence"/>
</dbReference>
<dbReference type="PANTHER" id="PTHR44329:SF288">
    <property type="entry name" value="MITOGEN-ACTIVATED PROTEIN KINASE KINASE KINASE 20"/>
    <property type="match status" value="1"/>
</dbReference>
<proteinExistence type="predicted"/>
<feature type="region of interest" description="Disordered" evidence="5">
    <location>
        <begin position="272"/>
        <end position="305"/>
    </location>
</feature>
<organism evidence="7 8">
    <name type="scientific">Rhizophagus clarus</name>
    <dbReference type="NCBI Taxonomy" id="94130"/>
    <lineage>
        <taxon>Eukaryota</taxon>
        <taxon>Fungi</taxon>
        <taxon>Fungi incertae sedis</taxon>
        <taxon>Mucoromycota</taxon>
        <taxon>Glomeromycotina</taxon>
        <taxon>Glomeromycetes</taxon>
        <taxon>Glomerales</taxon>
        <taxon>Glomeraceae</taxon>
        <taxon>Rhizophagus</taxon>
    </lineage>
</organism>
<evidence type="ECO:0000256" key="3">
    <source>
        <dbReference type="ARBA" id="ARBA00022777"/>
    </source>
</evidence>
<keyword evidence="3 7" id="KW-0418">Kinase</keyword>
<gene>
    <name evidence="7" type="ORF">RCL2_000736500</name>
</gene>
<dbReference type="GO" id="GO:0004674">
    <property type="term" value="F:protein serine/threonine kinase activity"/>
    <property type="evidence" value="ECO:0007669"/>
    <property type="project" value="TreeGrafter"/>
</dbReference>
<feature type="domain" description="Protein kinase" evidence="6">
    <location>
        <begin position="18"/>
        <end position="275"/>
    </location>
</feature>
<dbReference type="InterPro" id="IPR011009">
    <property type="entry name" value="Kinase-like_dom_sf"/>
</dbReference>
<keyword evidence="4" id="KW-0067">ATP-binding</keyword>
<evidence type="ECO:0000256" key="5">
    <source>
        <dbReference type="SAM" id="MobiDB-lite"/>
    </source>
</evidence>
<dbReference type="GO" id="GO:0005524">
    <property type="term" value="F:ATP binding"/>
    <property type="evidence" value="ECO:0007669"/>
    <property type="project" value="UniProtKB-KW"/>
</dbReference>
<sequence>MKKYLRNKRIHIYNSPDFGSLAKIASGGFSSVRVAYWKNITKLAVKDFNEKSKEDDIINEIKIMRLASHPSIIHFYGVTKFKDEKKYSLVLEYADSGTLEKYLRATSIEWEIQLKFAKEIAGAILWLHDNNIIHGDLHPKNILIHQNTIKLADFGCSRLQGTECHFEPRGIIPYTDPKILNAKSDLTKKSDIYSLGVVFWELTSRSPPFGFESDLDQNQIMQITLGIVNGKRETPIPNTNSKFITLYEKCWQYEPQKRPDISEVTSELNKIHPIDAENNNNSSSSKPNESKIMEQPENECFESSSFEDCHSKEDFDSLEDCDINLYYES</sequence>
<dbReference type="SUPFAM" id="SSF56112">
    <property type="entry name" value="Protein kinase-like (PK-like)"/>
    <property type="match status" value="1"/>
</dbReference>
<dbReference type="PROSITE" id="PS50011">
    <property type="entry name" value="PROTEIN_KINASE_DOM"/>
    <property type="match status" value="1"/>
</dbReference>
<dbReference type="OrthoDB" id="2390637at2759"/>
<dbReference type="PRINTS" id="PR00109">
    <property type="entry name" value="TYRKINASE"/>
</dbReference>
<accession>A0A8H3L6I4</accession>
<reference evidence="7" key="1">
    <citation type="submission" date="2019-10" db="EMBL/GenBank/DDBJ databases">
        <title>Conservation and host-specific expression of non-tandemly repeated heterogenous ribosome RNA gene in arbuscular mycorrhizal fungi.</title>
        <authorList>
            <person name="Maeda T."/>
            <person name="Kobayashi Y."/>
            <person name="Nakagawa T."/>
            <person name="Ezawa T."/>
            <person name="Yamaguchi K."/>
            <person name="Bino T."/>
            <person name="Nishimoto Y."/>
            <person name="Shigenobu S."/>
            <person name="Kawaguchi M."/>
        </authorList>
    </citation>
    <scope>NUCLEOTIDE SEQUENCE</scope>
    <source>
        <strain evidence="7">HR1</strain>
    </source>
</reference>
<dbReference type="EMBL" id="BLAL01000047">
    <property type="protein sequence ID" value="GES80070.1"/>
    <property type="molecule type" value="Genomic_DNA"/>
</dbReference>
<comment type="caution">
    <text evidence="7">The sequence shown here is derived from an EMBL/GenBank/DDBJ whole genome shotgun (WGS) entry which is preliminary data.</text>
</comment>
<dbReference type="InterPro" id="IPR051681">
    <property type="entry name" value="Ser/Thr_Kinases-Pseudokinases"/>
</dbReference>
<dbReference type="Gene3D" id="1.10.510.10">
    <property type="entry name" value="Transferase(Phosphotransferase) domain 1"/>
    <property type="match status" value="1"/>
</dbReference>
<name>A0A8H3L6I4_9GLOM</name>
<evidence type="ECO:0000256" key="1">
    <source>
        <dbReference type="ARBA" id="ARBA00022679"/>
    </source>
</evidence>
<protein>
    <submittedName>
        <fullName evidence="7">Kinase-like domain-containing protein</fullName>
    </submittedName>
</protein>
<keyword evidence="2" id="KW-0547">Nucleotide-binding</keyword>
<evidence type="ECO:0000256" key="2">
    <source>
        <dbReference type="ARBA" id="ARBA00022741"/>
    </source>
</evidence>